<evidence type="ECO:0000313" key="3">
    <source>
        <dbReference type="Proteomes" id="UP000823775"/>
    </source>
</evidence>
<feature type="region of interest" description="Disordered" evidence="1">
    <location>
        <begin position="28"/>
        <end position="79"/>
    </location>
</feature>
<reference evidence="2 3" key="1">
    <citation type="journal article" date="2021" name="BMC Genomics">
        <title>Datura genome reveals duplications of psychoactive alkaloid biosynthetic genes and high mutation rate following tissue culture.</title>
        <authorList>
            <person name="Rajewski A."/>
            <person name="Carter-House D."/>
            <person name="Stajich J."/>
            <person name="Litt A."/>
        </authorList>
    </citation>
    <scope>NUCLEOTIDE SEQUENCE [LARGE SCALE GENOMIC DNA]</scope>
    <source>
        <strain evidence="2">AR-01</strain>
    </source>
</reference>
<comment type="caution">
    <text evidence="2">The sequence shown here is derived from an EMBL/GenBank/DDBJ whole genome shotgun (WGS) entry which is preliminary data.</text>
</comment>
<evidence type="ECO:0000313" key="2">
    <source>
        <dbReference type="EMBL" id="MCD7466218.1"/>
    </source>
</evidence>
<sequence length="114" mass="12726">MNRFREWEDEFALQERVKNLYLETTVEGLSIDETKPRPPTQKPGTGPAHVGRRSPLPPERWRKTSSPAVAAATTTAGRKKRHCAYVQFGGSTLHHACPVCNSNKECHSAYAHVS</sequence>
<evidence type="ECO:0000256" key="1">
    <source>
        <dbReference type="SAM" id="MobiDB-lite"/>
    </source>
</evidence>
<dbReference type="EMBL" id="JACEIK010001121">
    <property type="protein sequence ID" value="MCD7466218.1"/>
    <property type="molecule type" value="Genomic_DNA"/>
</dbReference>
<accession>A0ABS8T5H8</accession>
<protein>
    <submittedName>
        <fullName evidence="2">Uncharacterized protein</fullName>
    </submittedName>
</protein>
<gene>
    <name evidence="2" type="ORF">HAX54_002733</name>
</gene>
<proteinExistence type="predicted"/>
<organism evidence="2 3">
    <name type="scientific">Datura stramonium</name>
    <name type="common">Jimsonweed</name>
    <name type="synonym">Common thornapple</name>
    <dbReference type="NCBI Taxonomy" id="4076"/>
    <lineage>
        <taxon>Eukaryota</taxon>
        <taxon>Viridiplantae</taxon>
        <taxon>Streptophyta</taxon>
        <taxon>Embryophyta</taxon>
        <taxon>Tracheophyta</taxon>
        <taxon>Spermatophyta</taxon>
        <taxon>Magnoliopsida</taxon>
        <taxon>eudicotyledons</taxon>
        <taxon>Gunneridae</taxon>
        <taxon>Pentapetalae</taxon>
        <taxon>asterids</taxon>
        <taxon>lamiids</taxon>
        <taxon>Solanales</taxon>
        <taxon>Solanaceae</taxon>
        <taxon>Solanoideae</taxon>
        <taxon>Datureae</taxon>
        <taxon>Datura</taxon>
    </lineage>
</organism>
<name>A0ABS8T5H8_DATST</name>
<keyword evidence="3" id="KW-1185">Reference proteome</keyword>
<dbReference type="Proteomes" id="UP000823775">
    <property type="component" value="Unassembled WGS sequence"/>
</dbReference>